<evidence type="ECO:0000313" key="6">
    <source>
        <dbReference type="EMBL" id="GIL54550.1"/>
    </source>
</evidence>
<proteinExistence type="inferred from homology"/>
<feature type="compositionally biased region" description="Basic and acidic residues" evidence="4">
    <location>
        <begin position="175"/>
        <end position="185"/>
    </location>
</feature>
<dbReference type="InterPro" id="IPR027417">
    <property type="entry name" value="P-loop_NTPase"/>
</dbReference>
<feature type="compositionally biased region" description="Basic and acidic residues" evidence="4">
    <location>
        <begin position="268"/>
        <end position="278"/>
    </location>
</feature>
<dbReference type="PANTHER" id="PTHR12169:SF6">
    <property type="entry name" value="AFG1-LIKE ATPASE"/>
    <property type="match status" value="1"/>
</dbReference>
<accession>A0A8J4B6B2</accession>
<dbReference type="AlphaFoldDB" id="A0A8J4B6B2"/>
<feature type="compositionally biased region" description="Low complexity" evidence="4">
    <location>
        <begin position="250"/>
        <end position="266"/>
    </location>
</feature>
<comment type="similarity">
    <text evidence="1">Belongs to the AFG1 ATPase family.</text>
</comment>
<name>A0A8J4B6B2_9CHLO</name>
<evidence type="ECO:0000256" key="3">
    <source>
        <dbReference type="ARBA" id="ARBA00022840"/>
    </source>
</evidence>
<dbReference type="Proteomes" id="UP000747399">
    <property type="component" value="Unassembled WGS sequence"/>
</dbReference>
<sequence>MNNNTRRLFMLRVFGGLGVHSPLTSAPPACGCTCPLTNTTITTSYLGPNLGYNIAAAGSRSVRSFSTASTSSQTIDGVQTRTATHFTATTTTSNNRNNSSCSSSNINPVLQRHSQLVESGTLKPDAQQLALVQELARLYDEICSYKARMDEYHQGTAEHQARRLKRLRELLAEEAREEEERRRDGQQAGPAAAAGMFGGEERRRRSVASGVGADSASVPGPTSSLLDLGSWFVKSVVAPLTRGSYGAGRGSAAAASDSPLGRARQAAVRREERLEREIGPPPSAPEPPKGMYVWGSVGSGKSMLVAMFYQALAENAQLPATRWMHFNAAMLEVHSRLHYLDTERWRQRDEQERRHHQHRLQQQQQQQQQQQE</sequence>
<feature type="chain" id="PRO_5035149225" evidence="5">
    <location>
        <begin position="27"/>
        <end position="372"/>
    </location>
</feature>
<dbReference type="GO" id="GO:0016887">
    <property type="term" value="F:ATP hydrolysis activity"/>
    <property type="evidence" value="ECO:0007669"/>
    <property type="project" value="InterPro"/>
</dbReference>
<evidence type="ECO:0000256" key="1">
    <source>
        <dbReference type="ARBA" id="ARBA00010322"/>
    </source>
</evidence>
<dbReference type="GO" id="GO:0005739">
    <property type="term" value="C:mitochondrion"/>
    <property type="evidence" value="ECO:0007669"/>
    <property type="project" value="TreeGrafter"/>
</dbReference>
<keyword evidence="7" id="KW-1185">Reference proteome</keyword>
<feature type="non-terminal residue" evidence="6">
    <location>
        <position position="1"/>
    </location>
</feature>
<feature type="compositionally biased region" description="Low complexity" evidence="4">
    <location>
        <begin position="207"/>
        <end position="219"/>
    </location>
</feature>
<feature type="region of interest" description="Disordered" evidence="4">
    <location>
        <begin position="348"/>
        <end position="372"/>
    </location>
</feature>
<feature type="region of interest" description="Disordered" evidence="4">
    <location>
        <begin position="245"/>
        <end position="289"/>
    </location>
</feature>
<feature type="compositionally biased region" description="Low complexity" evidence="4">
    <location>
        <begin position="360"/>
        <end position="372"/>
    </location>
</feature>
<dbReference type="Pfam" id="PF03969">
    <property type="entry name" value="AFG1_ATPase"/>
    <property type="match status" value="1"/>
</dbReference>
<gene>
    <name evidence="6" type="ORF">Vafri_10298</name>
</gene>
<dbReference type="Gene3D" id="3.40.50.300">
    <property type="entry name" value="P-loop containing nucleotide triphosphate hydrolases"/>
    <property type="match status" value="1"/>
</dbReference>
<organism evidence="6 7">
    <name type="scientific">Volvox africanus</name>
    <dbReference type="NCBI Taxonomy" id="51714"/>
    <lineage>
        <taxon>Eukaryota</taxon>
        <taxon>Viridiplantae</taxon>
        <taxon>Chlorophyta</taxon>
        <taxon>core chlorophytes</taxon>
        <taxon>Chlorophyceae</taxon>
        <taxon>CS clade</taxon>
        <taxon>Chlamydomonadales</taxon>
        <taxon>Volvocaceae</taxon>
        <taxon>Volvox</taxon>
    </lineage>
</organism>
<feature type="compositionally biased region" description="Low complexity" evidence="4">
    <location>
        <begin position="186"/>
        <end position="195"/>
    </location>
</feature>
<reference evidence="6" key="1">
    <citation type="journal article" date="2021" name="Proc. Natl. Acad. Sci. U.S.A.">
        <title>Three genomes in the algal genus Volvox reveal the fate of a haploid sex-determining region after a transition to homothallism.</title>
        <authorList>
            <person name="Yamamoto K."/>
            <person name="Hamaji T."/>
            <person name="Kawai-Toyooka H."/>
            <person name="Matsuzaki R."/>
            <person name="Takahashi F."/>
            <person name="Nishimura Y."/>
            <person name="Kawachi M."/>
            <person name="Noguchi H."/>
            <person name="Minakuchi Y."/>
            <person name="Umen J.G."/>
            <person name="Toyoda A."/>
            <person name="Nozaki H."/>
        </authorList>
    </citation>
    <scope>NUCLEOTIDE SEQUENCE</scope>
    <source>
        <strain evidence="6">NIES-3780</strain>
    </source>
</reference>
<protein>
    <submittedName>
        <fullName evidence="6">Uncharacterized protein</fullName>
    </submittedName>
</protein>
<feature type="region of interest" description="Disordered" evidence="4">
    <location>
        <begin position="175"/>
        <end position="219"/>
    </location>
</feature>
<evidence type="ECO:0000256" key="2">
    <source>
        <dbReference type="ARBA" id="ARBA00022741"/>
    </source>
</evidence>
<evidence type="ECO:0000256" key="4">
    <source>
        <dbReference type="SAM" id="MobiDB-lite"/>
    </source>
</evidence>
<evidence type="ECO:0000256" key="5">
    <source>
        <dbReference type="SAM" id="SignalP"/>
    </source>
</evidence>
<dbReference type="EMBL" id="BNCO01000019">
    <property type="protein sequence ID" value="GIL54550.1"/>
    <property type="molecule type" value="Genomic_DNA"/>
</dbReference>
<evidence type="ECO:0000313" key="7">
    <source>
        <dbReference type="Proteomes" id="UP000747399"/>
    </source>
</evidence>
<keyword evidence="2" id="KW-0547">Nucleotide-binding</keyword>
<feature type="compositionally biased region" description="Pro residues" evidence="4">
    <location>
        <begin position="279"/>
        <end position="288"/>
    </location>
</feature>
<dbReference type="GO" id="GO:0005524">
    <property type="term" value="F:ATP binding"/>
    <property type="evidence" value="ECO:0007669"/>
    <property type="project" value="UniProtKB-KW"/>
</dbReference>
<comment type="caution">
    <text evidence="6">The sequence shown here is derived from an EMBL/GenBank/DDBJ whole genome shotgun (WGS) entry which is preliminary data.</text>
</comment>
<dbReference type="PANTHER" id="PTHR12169">
    <property type="entry name" value="ATPASE N2B"/>
    <property type="match status" value="1"/>
</dbReference>
<dbReference type="InterPro" id="IPR005654">
    <property type="entry name" value="ATPase_AFG1-like"/>
</dbReference>
<keyword evidence="5" id="KW-0732">Signal</keyword>
<keyword evidence="3" id="KW-0067">ATP-binding</keyword>
<feature type="signal peptide" evidence="5">
    <location>
        <begin position="1"/>
        <end position="26"/>
    </location>
</feature>